<dbReference type="CDD" id="cd04166">
    <property type="entry name" value="CysN_ATPS"/>
    <property type="match status" value="1"/>
</dbReference>
<dbReference type="InterPro" id="IPR031157">
    <property type="entry name" value="G_TR_CS"/>
</dbReference>
<dbReference type="GO" id="GO:0003924">
    <property type="term" value="F:GTPase activity"/>
    <property type="evidence" value="ECO:0007669"/>
    <property type="project" value="InterPro"/>
</dbReference>
<dbReference type="InterPro" id="IPR027417">
    <property type="entry name" value="P-loop_NTPase"/>
</dbReference>
<evidence type="ECO:0000256" key="2">
    <source>
        <dbReference type="ARBA" id="ARBA00022679"/>
    </source>
</evidence>
<protein>
    <recommendedName>
        <fullName evidence="1">sulfate adenylyltransferase</fullName>
        <ecNumber evidence="1">2.7.7.4</ecNumber>
    </recommendedName>
</protein>
<dbReference type="SUPFAM" id="SSF50447">
    <property type="entry name" value="Translation proteins"/>
    <property type="match status" value="1"/>
</dbReference>
<sequence length="600" mass="68083">MSREQMNIVIVGHVDHGKSTVIGRLLSDTNSLPEGKLEQVKATCARNAKPFEYAFLLDALKDERSQGITIDIARCFFKTAKRDYIILDAPGHIEFLKNMVTGASRAEAAILVIDAKEGIRENTKRHGLLISMIGIKQVIVLVNKMDLMEYSRDVFESFVRDYGKFLSELNVTPLCYIPVSAFYGDNLVSRSPHMPWYEGPDMLSQLDVLTNKEIPVKLPFRFPVQDIYKFTEEGDDRRILAGTVETGEIHVNDEVLFLPSRKKSRIQSIELFNAPVFERAQAGQAIGFTVTTQLYIPPGEMMVKVSENRLPKISCRFKANVFWVGNTPMIKDKVYKLKVATARVPVKLAEIVRVVDAADLSAMVSQQVVNRHDVATCIFETLKPIAYDLGQDIEGTSRFVIVDHYEIAGGGVILESLEVQETDLERHVKDREYRWDRGYVSREERKIAYSHCGKFILFTGLDKDDRTKVLAKTLERKLFDSGCKAYYLGFENLETGLDADQNYAQDSREEKIRRLGELGRILTDSGQIFVTTMPDLDDYDIGNLKKLISPYEAFVVNVGTSSFQEFKSDLNISKADDPREAINRVCKLLKEKEIIFEYSI</sequence>
<comment type="caution">
    <text evidence="8">The sequence shown here is derived from an EMBL/GenBank/DDBJ whole genome shotgun (WGS) entry which is preliminary data.</text>
</comment>
<evidence type="ECO:0000256" key="4">
    <source>
        <dbReference type="ARBA" id="ARBA00022741"/>
    </source>
</evidence>
<evidence type="ECO:0000256" key="1">
    <source>
        <dbReference type="ARBA" id="ARBA00012391"/>
    </source>
</evidence>
<dbReference type="InterPro" id="IPR041757">
    <property type="entry name" value="CysN_GTP-bd"/>
</dbReference>
<evidence type="ECO:0000259" key="7">
    <source>
        <dbReference type="PROSITE" id="PS51722"/>
    </source>
</evidence>
<dbReference type="GO" id="GO:0004781">
    <property type="term" value="F:sulfate adenylyltransferase (ATP) activity"/>
    <property type="evidence" value="ECO:0007669"/>
    <property type="project" value="UniProtKB-EC"/>
</dbReference>
<dbReference type="InterPro" id="IPR059117">
    <property type="entry name" value="APS_kinase_dom"/>
</dbReference>
<dbReference type="InterPro" id="IPR054696">
    <property type="entry name" value="GTP-eEF1A_C"/>
</dbReference>
<dbReference type="PRINTS" id="PR00315">
    <property type="entry name" value="ELONGATNFCT"/>
</dbReference>
<evidence type="ECO:0000313" key="8">
    <source>
        <dbReference type="EMBL" id="OGW95153.1"/>
    </source>
</evidence>
<gene>
    <name evidence="8" type="ORF">A3G33_04270</name>
</gene>
<dbReference type="NCBIfam" id="TIGR02034">
    <property type="entry name" value="CysN"/>
    <property type="match status" value="1"/>
</dbReference>
<dbReference type="InterPro" id="IPR009000">
    <property type="entry name" value="Transl_B-barrel_sf"/>
</dbReference>
<evidence type="ECO:0000313" key="9">
    <source>
        <dbReference type="Proteomes" id="UP000178187"/>
    </source>
</evidence>
<dbReference type="InterPro" id="IPR011779">
    <property type="entry name" value="SO4_adenylTrfase_lsu"/>
</dbReference>
<organism evidence="8 9">
    <name type="scientific">Candidatus Danuiimicrobium aquiferis</name>
    <dbReference type="NCBI Taxonomy" id="1801832"/>
    <lineage>
        <taxon>Bacteria</taxon>
        <taxon>Pseudomonadati</taxon>
        <taxon>Candidatus Omnitrophota</taxon>
        <taxon>Candidatus Danuiimicrobium</taxon>
    </lineage>
</organism>
<dbReference type="Proteomes" id="UP000178187">
    <property type="component" value="Unassembled WGS sequence"/>
</dbReference>
<dbReference type="SUPFAM" id="SSF52540">
    <property type="entry name" value="P-loop containing nucleoside triphosphate hydrolases"/>
    <property type="match status" value="1"/>
</dbReference>
<dbReference type="SUPFAM" id="SSF50465">
    <property type="entry name" value="EF-Tu/eEF-1alpha/eIF2-gamma C-terminal domain"/>
    <property type="match status" value="1"/>
</dbReference>
<dbReference type="GO" id="GO:0005525">
    <property type="term" value="F:GTP binding"/>
    <property type="evidence" value="ECO:0007669"/>
    <property type="project" value="UniProtKB-KW"/>
</dbReference>
<keyword evidence="6" id="KW-0342">GTP-binding</keyword>
<dbReference type="GO" id="GO:0016301">
    <property type="term" value="F:kinase activity"/>
    <property type="evidence" value="ECO:0007669"/>
    <property type="project" value="UniProtKB-KW"/>
</dbReference>
<reference evidence="8 9" key="1">
    <citation type="journal article" date="2016" name="Nat. Commun.">
        <title>Thousands of microbial genomes shed light on interconnected biogeochemical processes in an aquifer system.</title>
        <authorList>
            <person name="Anantharaman K."/>
            <person name="Brown C.T."/>
            <person name="Hug L.A."/>
            <person name="Sharon I."/>
            <person name="Castelle C.J."/>
            <person name="Probst A.J."/>
            <person name="Thomas B.C."/>
            <person name="Singh A."/>
            <person name="Wilkins M.J."/>
            <person name="Karaoz U."/>
            <person name="Brodie E.L."/>
            <person name="Williams K.H."/>
            <person name="Hubbard S.S."/>
            <person name="Banfield J.F."/>
        </authorList>
    </citation>
    <scope>NUCLEOTIDE SEQUENCE [LARGE SCALE GENOMIC DNA]</scope>
</reference>
<dbReference type="GO" id="GO:0005524">
    <property type="term" value="F:ATP binding"/>
    <property type="evidence" value="ECO:0007669"/>
    <property type="project" value="UniProtKB-KW"/>
</dbReference>
<proteinExistence type="predicted"/>
<keyword evidence="8" id="KW-0418">Kinase</keyword>
<evidence type="ECO:0000256" key="5">
    <source>
        <dbReference type="ARBA" id="ARBA00022840"/>
    </source>
</evidence>
<dbReference type="AlphaFoldDB" id="A0A1G1KQE9"/>
<dbReference type="Pfam" id="PF01583">
    <property type="entry name" value="APS_kinase"/>
    <property type="match status" value="1"/>
</dbReference>
<dbReference type="PROSITE" id="PS51722">
    <property type="entry name" value="G_TR_2"/>
    <property type="match status" value="1"/>
</dbReference>
<keyword evidence="4" id="KW-0547">Nucleotide-binding</keyword>
<evidence type="ECO:0000256" key="3">
    <source>
        <dbReference type="ARBA" id="ARBA00022695"/>
    </source>
</evidence>
<evidence type="ECO:0000256" key="6">
    <source>
        <dbReference type="ARBA" id="ARBA00023134"/>
    </source>
</evidence>
<feature type="domain" description="Tr-type G" evidence="7">
    <location>
        <begin position="3"/>
        <end position="216"/>
    </location>
</feature>
<dbReference type="PANTHER" id="PTHR23115">
    <property type="entry name" value="TRANSLATION FACTOR"/>
    <property type="match status" value="1"/>
</dbReference>
<dbReference type="GO" id="GO:0006790">
    <property type="term" value="P:sulfur compound metabolic process"/>
    <property type="evidence" value="ECO:0007669"/>
    <property type="project" value="InterPro"/>
</dbReference>
<name>A0A1G1KQE9_9BACT</name>
<dbReference type="Gene3D" id="3.40.50.300">
    <property type="entry name" value="P-loop containing nucleotide triphosphate hydrolases"/>
    <property type="match status" value="2"/>
</dbReference>
<keyword evidence="2" id="KW-0808">Transferase</keyword>
<dbReference type="Pfam" id="PF00009">
    <property type="entry name" value="GTP_EFTU"/>
    <property type="match status" value="1"/>
</dbReference>
<dbReference type="Pfam" id="PF22594">
    <property type="entry name" value="GTP-eEF1A_C"/>
    <property type="match status" value="1"/>
</dbReference>
<dbReference type="EMBL" id="MHFR01000068">
    <property type="protein sequence ID" value="OGW95153.1"/>
    <property type="molecule type" value="Genomic_DNA"/>
</dbReference>
<dbReference type="InterPro" id="IPR009001">
    <property type="entry name" value="Transl_elong_EF1A/Init_IF2_C"/>
</dbReference>
<dbReference type="Gene3D" id="2.40.30.10">
    <property type="entry name" value="Translation factors"/>
    <property type="match status" value="2"/>
</dbReference>
<dbReference type="InterPro" id="IPR050100">
    <property type="entry name" value="TRAFAC_GTPase_members"/>
</dbReference>
<dbReference type="EC" id="2.7.7.4" evidence="1"/>
<keyword evidence="5" id="KW-0067">ATP-binding</keyword>
<dbReference type="InterPro" id="IPR000795">
    <property type="entry name" value="T_Tr_GTP-bd_dom"/>
</dbReference>
<accession>A0A1G1KQE9</accession>
<dbReference type="PROSITE" id="PS00301">
    <property type="entry name" value="G_TR_1"/>
    <property type="match status" value="1"/>
</dbReference>
<keyword evidence="3" id="KW-0548">Nucleotidyltransferase</keyword>